<dbReference type="Proteomes" id="UP000267606">
    <property type="component" value="Unassembled WGS sequence"/>
</dbReference>
<sequence>MLEQLVPHKSSTRGLFSRLSILPVTFPTPNVTFLPLLKVSISHSMAKSLSKEKNVKLQNFSQNYQNVSVNFN</sequence>
<gene>
    <name evidence="1" type="ORF">OFLC_LOCUS9102</name>
</gene>
<evidence type="ECO:0000313" key="3">
    <source>
        <dbReference type="WBParaSite" id="OFLC_0000910301-mRNA-1"/>
    </source>
</evidence>
<dbReference type="WBParaSite" id="OFLC_0000910301-mRNA-1">
    <property type="protein sequence ID" value="OFLC_0000910301-mRNA-1"/>
    <property type="gene ID" value="OFLC_0000910301"/>
</dbReference>
<dbReference type="EMBL" id="UZAJ01010827">
    <property type="protein sequence ID" value="VDO58726.1"/>
    <property type="molecule type" value="Genomic_DNA"/>
</dbReference>
<protein>
    <submittedName>
        <fullName evidence="3">Ovule protein</fullName>
    </submittedName>
</protein>
<proteinExistence type="predicted"/>
<reference evidence="1 2" key="2">
    <citation type="submission" date="2018-11" db="EMBL/GenBank/DDBJ databases">
        <authorList>
            <consortium name="Pathogen Informatics"/>
        </authorList>
    </citation>
    <scope>NUCLEOTIDE SEQUENCE [LARGE SCALE GENOMIC DNA]</scope>
</reference>
<accession>A0A183HNP2</accession>
<keyword evidence="2" id="KW-1185">Reference proteome</keyword>
<evidence type="ECO:0000313" key="2">
    <source>
        <dbReference type="Proteomes" id="UP000267606"/>
    </source>
</evidence>
<name>A0A183HNP2_9BILA</name>
<evidence type="ECO:0000313" key="1">
    <source>
        <dbReference type="EMBL" id="VDO58726.1"/>
    </source>
</evidence>
<reference evidence="3" key="1">
    <citation type="submission" date="2016-06" db="UniProtKB">
        <authorList>
            <consortium name="WormBaseParasite"/>
        </authorList>
    </citation>
    <scope>IDENTIFICATION</scope>
</reference>
<organism evidence="3">
    <name type="scientific">Onchocerca flexuosa</name>
    <dbReference type="NCBI Taxonomy" id="387005"/>
    <lineage>
        <taxon>Eukaryota</taxon>
        <taxon>Metazoa</taxon>
        <taxon>Ecdysozoa</taxon>
        <taxon>Nematoda</taxon>
        <taxon>Chromadorea</taxon>
        <taxon>Rhabditida</taxon>
        <taxon>Spirurina</taxon>
        <taxon>Spiruromorpha</taxon>
        <taxon>Filarioidea</taxon>
        <taxon>Onchocercidae</taxon>
        <taxon>Onchocerca</taxon>
    </lineage>
</organism>
<dbReference type="AlphaFoldDB" id="A0A183HNP2"/>